<keyword evidence="6 8" id="KW-0472">Membrane</keyword>
<keyword evidence="8" id="KW-0735">Signal-anchor</keyword>
<dbReference type="InterPro" id="IPR010635">
    <property type="entry name" value="Heparan_SO4-6-sulfoTrfase"/>
</dbReference>
<dbReference type="RefSeq" id="XP_014672477.1">
    <property type="nucleotide sequence ID" value="XM_014816991.1"/>
</dbReference>
<keyword evidence="9" id="KW-1185">Reference proteome</keyword>
<organism evidence="9 10">
    <name type="scientific">Priapulus caudatus</name>
    <name type="common">Priapulid worm</name>
    <dbReference type="NCBI Taxonomy" id="37621"/>
    <lineage>
        <taxon>Eukaryota</taxon>
        <taxon>Metazoa</taxon>
        <taxon>Ecdysozoa</taxon>
        <taxon>Scalidophora</taxon>
        <taxon>Priapulida</taxon>
        <taxon>Priapulimorpha</taxon>
        <taxon>Priapulimorphida</taxon>
        <taxon>Priapulidae</taxon>
        <taxon>Priapulus</taxon>
    </lineage>
</organism>
<evidence type="ECO:0000256" key="5">
    <source>
        <dbReference type="ARBA" id="ARBA00022989"/>
    </source>
</evidence>
<proteinExistence type="inferred from homology"/>
<dbReference type="EC" id="2.8.2.-" evidence="8"/>
<gene>
    <name evidence="10" type="primary">LOC106812964</name>
</gene>
<comment type="function">
    <text evidence="8">6-O-sulfation enzyme which catalyzes the transfer of sulfate from 3'-phosphoadenosine 5'-phosphosulfate (PAPS) to position 6 of the N-sulfoglucosamine residue (GlcNS) of heparan sulfate.</text>
</comment>
<dbReference type="SUPFAM" id="SSF52540">
    <property type="entry name" value="P-loop containing nucleoside triphosphate hydrolases"/>
    <property type="match status" value="1"/>
</dbReference>
<feature type="transmembrane region" description="Helical" evidence="8">
    <location>
        <begin position="21"/>
        <end position="39"/>
    </location>
</feature>
<evidence type="ECO:0000256" key="8">
    <source>
        <dbReference type="RuleBase" id="RU364122"/>
    </source>
</evidence>
<reference evidence="10" key="1">
    <citation type="submission" date="2025-08" db="UniProtKB">
        <authorList>
            <consortium name="RefSeq"/>
        </authorList>
    </citation>
    <scope>IDENTIFICATION</scope>
</reference>
<comment type="catalytic activity">
    <reaction evidence="8">
        <text>alpha-D-glucosaminyl-[heparan sulfate](n) + 3'-phosphoadenylyl sulfate = 6-sulfo-alpha-D-glucosaminyl-[heparan sulfate](n) + adenosine 3',5'-bisphosphate + H(+)</text>
        <dbReference type="Rhea" id="RHEA:56604"/>
        <dbReference type="Rhea" id="RHEA-COMP:9830"/>
        <dbReference type="Rhea" id="RHEA-COMP:14621"/>
        <dbReference type="ChEBI" id="CHEBI:15378"/>
        <dbReference type="ChEBI" id="CHEBI:58339"/>
        <dbReference type="ChEBI" id="CHEBI:58343"/>
        <dbReference type="ChEBI" id="CHEBI:58388"/>
        <dbReference type="ChEBI" id="CHEBI:140604"/>
    </reaction>
</comment>
<dbReference type="InterPro" id="IPR005331">
    <property type="entry name" value="Sulfotransferase"/>
</dbReference>
<evidence type="ECO:0000256" key="3">
    <source>
        <dbReference type="ARBA" id="ARBA00022679"/>
    </source>
</evidence>
<evidence type="ECO:0000256" key="4">
    <source>
        <dbReference type="ARBA" id="ARBA00022692"/>
    </source>
</evidence>
<evidence type="ECO:0000313" key="9">
    <source>
        <dbReference type="Proteomes" id="UP000695022"/>
    </source>
</evidence>
<evidence type="ECO:0000313" key="10">
    <source>
        <dbReference type="RefSeq" id="XP_014672477.1"/>
    </source>
</evidence>
<accession>A0ABM1EJV6</accession>
<dbReference type="Gene3D" id="3.40.50.300">
    <property type="entry name" value="P-loop containing nucleotide triphosphate hydrolases"/>
    <property type="match status" value="1"/>
</dbReference>
<keyword evidence="7" id="KW-0325">Glycoprotein</keyword>
<comment type="subcellular location">
    <subcellularLocation>
        <location evidence="1">Membrane</location>
        <topology evidence="1">Single-pass membrane protein</topology>
    </subcellularLocation>
    <subcellularLocation>
        <location evidence="8">Membrane</location>
        <topology evidence="8">Single-pass type II membrane protein</topology>
    </subcellularLocation>
</comment>
<dbReference type="Pfam" id="PF03567">
    <property type="entry name" value="Sulfotransfer_2"/>
    <property type="match status" value="1"/>
</dbReference>
<evidence type="ECO:0000256" key="2">
    <source>
        <dbReference type="ARBA" id="ARBA00010109"/>
    </source>
</evidence>
<keyword evidence="3 8" id="KW-0808">Transferase</keyword>
<dbReference type="PANTHER" id="PTHR12812">
    <property type="entry name" value="HEPARAN SULFATE 6-O-SULFOTRANSFERASE 3"/>
    <property type="match status" value="1"/>
</dbReference>
<keyword evidence="4 8" id="KW-0812">Transmembrane</keyword>
<comment type="similarity">
    <text evidence="2 8">Belongs to the sulfotransferase 6 family.</text>
</comment>
<evidence type="ECO:0000256" key="6">
    <source>
        <dbReference type="ARBA" id="ARBA00023136"/>
    </source>
</evidence>
<sequence>MTPAAASQASKSKLATSRWKVVFALLLLLCTFVFCYFTFVCSPYKRWRHFTLTPPQLSQRTRLMSRHGGPLNGSFYMPANMHRGPPPLDYKFDMNGSDVVVFLHMQKTSGTVFGRHLVHHMDLDEPCQCTEGTKRCRCLRPQTTNKHWLFSRFSTGWKCGLHADWTELSTCVDDVMNTKVEGSIASRRYFYVTILREPMSRLISEFRHVRRGATWNKSRHMCNGRYPTADELPPCYKTDVWEDVTLDAFLACESNLAFNRQTRMLADLRLVGCYDRDAMTTDERDGVMLASAKHNLDNLAFFGLAEQQELTQFLFQQTFKLRFTVVFAQADSSKSANTPVTHAQSERIRSRNVLDVELYRHAERVFAARVAAMTAQFPAEYERFVKEVNGESEMEFPDGGSFAKMSHRTKSGH</sequence>
<name>A0ABM1EJV6_PRICU</name>
<evidence type="ECO:0000256" key="1">
    <source>
        <dbReference type="ARBA" id="ARBA00004167"/>
    </source>
</evidence>
<keyword evidence="5 8" id="KW-1133">Transmembrane helix</keyword>
<dbReference type="InterPro" id="IPR027417">
    <property type="entry name" value="P-loop_NTPase"/>
</dbReference>
<dbReference type="PANTHER" id="PTHR12812:SF0">
    <property type="entry name" value="HEPARAN-SULFATE 6-O-SULFOTRANSFERASE"/>
    <property type="match status" value="1"/>
</dbReference>
<evidence type="ECO:0000256" key="7">
    <source>
        <dbReference type="ARBA" id="ARBA00023180"/>
    </source>
</evidence>
<protein>
    <recommendedName>
        <fullName evidence="8">Heparan-sulfate 6-O-sulfotransferase</fullName>
        <ecNumber evidence="8">2.8.2.-</ecNumber>
    </recommendedName>
</protein>
<dbReference type="GeneID" id="106812964"/>
<dbReference type="Proteomes" id="UP000695022">
    <property type="component" value="Unplaced"/>
</dbReference>